<evidence type="ECO:0000256" key="1">
    <source>
        <dbReference type="SAM" id="MobiDB-lite"/>
    </source>
</evidence>
<dbReference type="AlphaFoldDB" id="A0A023BCG1"/>
<feature type="compositionally biased region" description="Acidic residues" evidence="1">
    <location>
        <begin position="849"/>
        <end position="862"/>
    </location>
</feature>
<dbReference type="InterPro" id="IPR006179">
    <property type="entry name" value="5_nucleotidase/apyrase"/>
</dbReference>
<dbReference type="EMBL" id="AFNH02000107">
    <property type="protein sequence ID" value="EZG83579.1"/>
    <property type="molecule type" value="Genomic_DNA"/>
</dbReference>
<dbReference type="SUPFAM" id="SSF56300">
    <property type="entry name" value="Metallo-dependent phosphatases"/>
    <property type="match status" value="1"/>
</dbReference>
<organism evidence="2 3">
    <name type="scientific">Gregarina niphandrodes</name>
    <name type="common">Septate eugregarine</name>
    <dbReference type="NCBI Taxonomy" id="110365"/>
    <lineage>
        <taxon>Eukaryota</taxon>
        <taxon>Sar</taxon>
        <taxon>Alveolata</taxon>
        <taxon>Apicomplexa</taxon>
        <taxon>Conoidasida</taxon>
        <taxon>Gregarinasina</taxon>
        <taxon>Eugregarinorida</taxon>
        <taxon>Gregarinidae</taxon>
        <taxon>Gregarina</taxon>
    </lineage>
</organism>
<dbReference type="VEuPathDB" id="CryptoDB:GNI_014690"/>
<accession>A0A023BCG1</accession>
<keyword evidence="3" id="KW-1185">Reference proteome</keyword>
<reference evidence="2" key="1">
    <citation type="submission" date="2013-12" db="EMBL/GenBank/DDBJ databases">
        <authorList>
            <person name="Omoto C.K."/>
            <person name="Sibley D."/>
            <person name="Venepally P."/>
            <person name="Hadjithomas M."/>
            <person name="Karamycheva S."/>
            <person name="Brunk B."/>
            <person name="Roos D."/>
            <person name="Caler E."/>
            <person name="Lorenzi H."/>
        </authorList>
    </citation>
    <scope>NUCLEOTIDE SEQUENCE</scope>
</reference>
<dbReference type="RefSeq" id="XP_011128940.1">
    <property type="nucleotide sequence ID" value="XM_011130638.1"/>
</dbReference>
<evidence type="ECO:0008006" key="4">
    <source>
        <dbReference type="Google" id="ProtNLM"/>
    </source>
</evidence>
<dbReference type="OrthoDB" id="7722975at2759"/>
<feature type="region of interest" description="Disordered" evidence="1">
    <location>
        <begin position="101"/>
        <end position="131"/>
    </location>
</feature>
<dbReference type="InterPro" id="IPR029052">
    <property type="entry name" value="Metallo-depent_PP-like"/>
</dbReference>
<feature type="region of interest" description="Disordered" evidence="1">
    <location>
        <begin position="941"/>
        <end position="968"/>
    </location>
</feature>
<feature type="compositionally biased region" description="Basic and acidic residues" evidence="1">
    <location>
        <begin position="392"/>
        <end position="405"/>
    </location>
</feature>
<dbReference type="Proteomes" id="UP000019763">
    <property type="component" value="Unassembled WGS sequence"/>
</dbReference>
<gene>
    <name evidence="2" type="ORF">GNI_014690</name>
</gene>
<evidence type="ECO:0000313" key="2">
    <source>
        <dbReference type="EMBL" id="EZG83579.1"/>
    </source>
</evidence>
<feature type="region of interest" description="Disordered" evidence="1">
    <location>
        <begin position="844"/>
        <end position="867"/>
    </location>
</feature>
<comment type="caution">
    <text evidence="2">The sequence shown here is derived from an EMBL/GenBank/DDBJ whole genome shotgun (WGS) entry which is preliminary data.</text>
</comment>
<name>A0A023BCG1_GRENI</name>
<feature type="compositionally biased region" description="Gly residues" evidence="1">
    <location>
        <begin position="110"/>
        <end position="130"/>
    </location>
</feature>
<protein>
    <recommendedName>
        <fullName evidence="4">Calcineurin-like phosphoesterase domain-containing protein</fullName>
    </recommendedName>
</protein>
<dbReference type="Gene3D" id="3.60.21.10">
    <property type="match status" value="1"/>
</dbReference>
<dbReference type="GO" id="GO:0009166">
    <property type="term" value="P:nucleotide catabolic process"/>
    <property type="evidence" value="ECO:0007669"/>
    <property type="project" value="InterPro"/>
</dbReference>
<evidence type="ECO:0000313" key="3">
    <source>
        <dbReference type="Proteomes" id="UP000019763"/>
    </source>
</evidence>
<dbReference type="PANTHER" id="PTHR11575:SF24">
    <property type="entry name" value="5'-NUCLEOTIDASE"/>
    <property type="match status" value="1"/>
</dbReference>
<feature type="region of interest" description="Disordered" evidence="1">
    <location>
        <begin position="354"/>
        <end position="411"/>
    </location>
</feature>
<dbReference type="GeneID" id="22910804"/>
<dbReference type="GO" id="GO:0016787">
    <property type="term" value="F:hydrolase activity"/>
    <property type="evidence" value="ECO:0007669"/>
    <property type="project" value="InterPro"/>
</dbReference>
<feature type="region of interest" description="Disordered" evidence="1">
    <location>
        <begin position="709"/>
        <end position="733"/>
    </location>
</feature>
<dbReference type="PANTHER" id="PTHR11575">
    <property type="entry name" value="5'-NUCLEOTIDASE-RELATED"/>
    <property type="match status" value="1"/>
</dbReference>
<sequence length="1018" mass="111285">MALSKAMMIRKLMESCDVRLFVGDLMHGGDYDLLEPRDSPVLGFEPPTPNLSLEEDVVEPKGGGVARKLIPLWGIDAWVPGNHELGTEMDILAILNEDSVRADSNDDGQSGDGGQGGDGHSGLGSEGGGSEFRQTSDDIPILCSNLQLSDKASDRLRKKLRIKPWVRLERNEVPICLYGVVREELIDSDLYETTSPVEGFLDAYYSSKPSCEGALTIVLSHSGWKEDEEFIREVEARSEHVDVVLGAHSHNISPEPYPWVFDNGTILSHIGSYGGWVGVLDLVSFSDPEWRSWSAMPWAAAPTHRLFPWVLGHRTMRVSTHYTILNDTRLGLDPNHLARAVADDLVRLAETPVLGTGGEPMAADAPRASGLTEGRALASPKRSNANIPIRGDPTRGDPGRSDPGRGDLANGQVSRMFDDQVVETWSMLREPAWEDEREHGIMLTHLRSTMNFRRSNMHSHGMDLFRTAPPRHNVAVSVNTGVVKAVPLSPDVFSQLCEEDHRLLNRHRSDLTNLISKMTQTTVALLPENMVSEEAIACRFGQCMLGKWLGGVLRFSPTVAAREVKMECAPDVLLEAVEAVSKRDEAASNTVAAGRKRSLSEIRTVLGMIQGGILRGGLPPRCESVFEQRAGGCSLTASDRTVDLYDVNRILPFHNKVRIVVLKNLHSLCHILTRAVWQWNTHNGSHPGLVHFGGLDYFIRSNNTILQDDPQTQTDLSQTDSLTSASASMLSEGTKQHFESPPAVYKGRQPLFDPLWTLKNKELIGIRFSSIRGDRVEGVCVSEGNTSEEGPPRTKWRCRGRDCTKPSGKILLVTTDLLVKGADGGILRWADDVDLDYMRQVANQSAEEAAQDDPDQDQDEDRLEGASRNEHDLGCWFRGLENLTINDAAVLFLDTSITTTKSLYRTKTKPLKTADQTANLRNVQQDLRNSDTGIALSLEGGAQQPADSAVLEDADPGPGNGAVPEAAPVPDVASVPEVAPVVVLDSAVEGVSRKVKSEIQSGDIGAAVLADEEEEGDS</sequence>
<proteinExistence type="predicted"/>